<dbReference type="RefSeq" id="WP_069908676.1">
    <property type="nucleotide sequence ID" value="NZ_LAJE02000086.1"/>
</dbReference>
<accession>A0A1E5XUC2</accession>
<dbReference type="InterPro" id="IPR001633">
    <property type="entry name" value="EAL_dom"/>
</dbReference>
<dbReference type="OrthoDB" id="7178689at2"/>
<organism evidence="3 4">
    <name type="scientific">Devosia insulae DS-56</name>
    <dbReference type="NCBI Taxonomy" id="1116389"/>
    <lineage>
        <taxon>Bacteria</taxon>
        <taxon>Pseudomonadati</taxon>
        <taxon>Pseudomonadota</taxon>
        <taxon>Alphaproteobacteria</taxon>
        <taxon>Hyphomicrobiales</taxon>
        <taxon>Devosiaceae</taxon>
        <taxon>Devosia</taxon>
    </lineage>
</organism>
<evidence type="ECO:0000313" key="3">
    <source>
        <dbReference type="EMBL" id="OEO32183.1"/>
    </source>
</evidence>
<sequence length="410" mass="44832">MQGLVYIFIALATLGVAAAAYFGMTFSPIEAFVTAIAFGALAVMLMERRLRQRSEARLERAVEDLARLLSTDARAGQVLSQRVNAIADTNVGSRLDGIEADISVLGTVTRQLAEALAEFEEARRADGGSRLAEATAEPAEPDDDIFLDPMIPESELRAALDANRLVFHIEPVVRLPARKPLGYDLVPRLMQDAGGLADAPDFMPRRGGEDLIRRIEAMALEEAVTIARRAKTSGQPITLFLPLGRATILDKKALEQVTATLVANQAITASLNFAVRQTEWKPLGPTEKRALYEFRKAGAGFVLTDATSLRFDFAELEGLGFSDVRFDATRFLSQPQSFTDFHTADIAPYAKRFEIELCGTGVIDEQQLLSLFEDGISLVQGPHIGRPGPVRPDLVAERPRDAERRIEAQA</sequence>
<dbReference type="Proteomes" id="UP000095463">
    <property type="component" value="Unassembled WGS sequence"/>
</dbReference>
<dbReference type="PROSITE" id="PS50883">
    <property type="entry name" value="EAL"/>
    <property type="match status" value="1"/>
</dbReference>
<dbReference type="EMBL" id="LAJE02000086">
    <property type="protein sequence ID" value="OEO32183.1"/>
    <property type="molecule type" value="Genomic_DNA"/>
</dbReference>
<feature type="region of interest" description="Disordered" evidence="1">
    <location>
        <begin position="383"/>
        <end position="410"/>
    </location>
</feature>
<dbReference type="SMART" id="SM00052">
    <property type="entry name" value="EAL"/>
    <property type="match status" value="1"/>
</dbReference>
<dbReference type="SUPFAM" id="SSF141868">
    <property type="entry name" value="EAL domain-like"/>
    <property type="match status" value="1"/>
</dbReference>
<dbReference type="Pfam" id="PF00563">
    <property type="entry name" value="EAL"/>
    <property type="match status" value="1"/>
</dbReference>
<protein>
    <recommendedName>
        <fullName evidence="2">EAL domain-containing protein</fullName>
    </recommendedName>
</protein>
<evidence type="ECO:0000259" key="2">
    <source>
        <dbReference type="PROSITE" id="PS50883"/>
    </source>
</evidence>
<comment type="caution">
    <text evidence="3">The sequence shown here is derived from an EMBL/GenBank/DDBJ whole genome shotgun (WGS) entry which is preliminary data.</text>
</comment>
<gene>
    <name evidence="3" type="ORF">VW23_012955</name>
</gene>
<reference evidence="3 4" key="1">
    <citation type="journal article" date="2015" name="Genome Announc.">
        <title>Genome Assemblies of Three Soil-Associated Devosia species: D. insulae, D. limi, and D. soli.</title>
        <authorList>
            <person name="Hassan Y.I."/>
            <person name="Lepp D."/>
            <person name="Zhou T."/>
        </authorList>
    </citation>
    <scope>NUCLEOTIDE SEQUENCE [LARGE SCALE GENOMIC DNA]</scope>
    <source>
        <strain evidence="3 4">DS-56</strain>
    </source>
</reference>
<evidence type="ECO:0000313" key="4">
    <source>
        <dbReference type="Proteomes" id="UP000095463"/>
    </source>
</evidence>
<dbReference type="AlphaFoldDB" id="A0A1E5XUC2"/>
<feature type="compositionally biased region" description="Basic and acidic residues" evidence="1">
    <location>
        <begin position="394"/>
        <end position="410"/>
    </location>
</feature>
<name>A0A1E5XUC2_9HYPH</name>
<proteinExistence type="predicted"/>
<feature type="domain" description="EAL" evidence="2">
    <location>
        <begin position="149"/>
        <end position="401"/>
    </location>
</feature>
<dbReference type="InterPro" id="IPR035919">
    <property type="entry name" value="EAL_sf"/>
</dbReference>
<keyword evidence="4" id="KW-1185">Reference proteome</keyword>
<evidence type="ECO:0000256" key="1">
    <source>
        <dbReference type="SAM" id="MobiDB-lite"/>
    </source>
</evidence>
<dbReference type="Gene3D" id="3.20.20.450">
    <property type="entry name" value="EAL domain"/>
    <property type="match status" value="1"/>
</dbReference>